<dbReference type="HOGENOM" id="CLU_3288501_0_0_9"/>
<dbReference type="KEGG" id="dmt:DESME_07000"/>
<name>W0EH36_9FIRM</name>
<dbReference type="Proteomes" id="UP000010847">
    <property type="component" value="Chromosome"/>
</dbReference>
<sequence>MDSRAENKDKLPFNLTSDQTWLVSCLGSPCEFKDNLLAIN</sequence>
<accession>W0EH36</accession>
<reference evidence="1 2" key="1">
    <citation type="submission" date="2013-12" db="EMBL/GenBank/DDBJ databases">
        <authorList>
            <consortium name="DOE Joint Genome Institute"/>
            <person name="Smidt H."/>
            <person name="Huntemann M."/>
            <person name="Han J."/>
            <person name="Chen A."/>
            <person name="Kyrpides N."/>
            <person name="Mavromatis K."/>
            <person name="Markowitz V."/>
            <person name="Palaniappan K."/>
            <person name="Ivanova N."/>
            <person name="Schaumberg A."/>
            <person name="Pati A."/>
            <person name="Liolios K."/>
            <person name="Nordberg H.P."/>
            <person name="Cantor M.N."/>
            <person name="Hua S.X."/>
            <person name="Woyke T."/>
        </authorList>
    </citation>
    <scope>NUCLEOTIDE SEQUENCE [LARGE SCALE GENOMIC DNA]</scope>
    <source>
        <strain evidence="2">DSM 15288</strain>
    </source>
</reference>
<organism evidence="1 2">
    <name type="scientific">Desulfitobacterium metallireducens DSM 15288</name>
    <dbReference type="NCBI Taxonomy" id="871968"/>
    <lineage>
        <taxon>Bacteria</taxon>
        <taxon>Bacillati</taxon>
        <taxon>Bacillota</taxon>
        <taxon>Clostridia</taxon>
        <taxon>Eubacteriales</taxon>
        <taxon>Desulfitobacteriaceae</taxon>
        <taxon>Desulfitobacterium</taxon>
    </lineage>
</organism>
<dbReference type="AlphaFoldDB" id="W0EH36"/>
<protein>
    <submittedName>
        <fullName evidence="1">Uncharacterized protein</fullName>
    </submittedName>
</protein>
<evidence type="ECO:0000313" key="2">
    <source>
        <dbReference type="Proteomes" id="UP000010847"/>
    </source>
</evidence>
<proteinExistence type="predicted"/>
<gene>
    <name evidence="1" type="ORF">DESME_07000</name>
</gene>
<evidence type="ECO:0000313" key="1">
    <source>
        <dbReference type="EMBL" id="AHF08529.1"/>
    </source>
</evidence>
<keyword evidence="2" id="KW-1185">Reference proteome</keyword>
<dbReference type="STRING" id="871968.DESME_07000"/>
<dbReference type="EMBL" id="CP007032">
    <property type="protein sequence ID" value="AHF08529.1"/>
    <property type="molecule type" value="Genomic_DNA"/>
</dbReference>